<evidence type="ECO:0000259" key="1">
    <source>
        <dbReference type="Pfam" id="PF01612"/>
    </source>
</evidence>
<dbReference type="Gene3D" id="3.30.420.10">
    <property type="entry name" value="Ribonuclease H-like superfamily/Ribonuclease H"/>
    <property type="match status" value="1"/>
</dbReference>
<dbReference type="SUPFAM" id="SSF53098">
    <property type="entry name" value="Ribonuclease H-like"/>
    <property type="match status" value="1"/>
</dbReference>
<dbReference type="GO" id="GO:0006139">
    <property type="term" value="P:nucleobase-containing compound metabolic process"/>
    <property type="evidence" value="ECO:0007669"/>
    <property type="project" value="InterPro"/>
</dbReference>
<organism evidence="2 3">
    <name type="scientific">Panagrolaimus davidi</name>
    <dbReference type="NCBI Taxonomy" id="227884"/>
    <lineage>
        <taxon>Eukaryota</taxon>
        <taxon>Metazoa</taxon>
        <taxon>Ecdysozoa</taxon>
        <taxon>Nematoda</taxon>
        <taxon>Chromadorea</taxon>
        <taxon>Rhabditida</taxon>
        <taxon>Tylenchina</taxon>
        <taxon>Panagrolaimomorpha</taxon>
        <taxon>Panagrolaimoidea</taxon>
        <taxon>Panagrolaimidae</taxon>
        <taxon>Panagrolaimus</taxon>
    </lineage>
</organism>
<name>A0A914Q3Q5_9BILA</name>
<dbReference type="InterPro" id="IPR002562">
    <property type="entry name" value="3'-5'_exonuclease_dom"/>
</dbReference>
<dbReference type="InterPro" id="IPR036397">
    <property type="entry name" value="RNaseH_sf"/>
</dbReference>
<dbReference type="GO" id="GO:0003676">
    <property type="term" value="F:nucleic acid binding"/>
    <property type="evidence" value="ECO:0007669"/>
    <property type="project" value="InterPro"/>
</dbReference>
<protein>
    <submittedName>
        <fullName evidence="3">3'-5' exonuclease domain-containing protein</fullName>
    </submittedName>
</protein>
<evidence type="ECO:0000313" key="2">
    <source>
        <dbReference type="Proteomes" id="UP000887578"/>
    </source>
</evidence>
<dbReference type="WBParaSite" id="PDA_v2.g25437.t1">
    <property type="protein sequence ID" value="PDA_v2.g25437.t1"/>
    <property type="gene ID" value="PDA_v2.g25437"/>
</dbReference>
<dbReference type="InterPro" id="IPR012337">
    <property type="entry name" value="RNaseH-like_sf"/>
</dbReference>
<dbReference type="Pfam" id="PF01612">
    <property type="entry name" value="DNA_pol_A_exo1"/>
    <property type="match status" value="1"/>
</dbReference>
<reference evidence="3" key="1">
    <citation type="submission" date="2022-11" db="UniProtKB">
        <authorList>
            <consortium name="WormBaseParasite"/>
        </authorList>
    </citation>
    <scope>IDENTIFICATION</scope>
</reference>
<proteinExistence type="predicted"/>
<dbReference type="GO" id="GO:0008408">
    <property type="term" value="F:3'-5' exonuclease activity"/>
    <property type="evidence" value="ECO:0007669"/>
    <property type="project" value="InterPro"/>
</dbReference>
<dbReference type="PANTHER" id="PTHR47765">
    <property type="entry name" value="3'-5' EXONUCLEASE DOMAIN-CONTAINING PROTEIN"/>
    <property type="match status" value="1"/>
</dbReference>
<accession>A0A914Q3Q5</accession>
<dbReference type="PANTHER" id="PTHR47765:SF2">
    <property type="entry name" value="EXONUCLEASE MUT-7 HOMOLOG"/>
    <property type="match status" value="1"/>
</dbReference>
<evidence type="ECO:0000313" key="3">
    <source>
        <dbReference type="WBParaSite" id="PDA_v2.g25437.t1"/>
    </source>
</evidence>
<feature type="domain" description="3'-5' exonuclease" evidence="1">
    <location>
        <begin position="383"/>
        <end position="554"/>
    </location>
</feature>
<dbReference type="InterPro" id="IPR052408">
    <property type="entry name" value="Exonuclease_MUT-7-like"/>
</dbReference>
<dbReference type="Proteomes" id="UP000887578">
    <property type="component" value="Unplaced"/>
</dbReference>
<sequence>MEEELETYIEKLKEVYPEQSAIEKDKLQDVEEFIKTLYLKCDEKLARFLTINLIILTHKQMSAVEDVKEDIYKEICYEILEYYQTFVYRKCKTAKMLKQITFANVSDELWKECLLCFINLDIKHCSAQMDKLLHISKAEKKTRTEFIANAVKEMLESEDKEDFYNGVKWISTFNLEKLKVDEFRNIVYKSHIFQMPEALELLLTTKRFNEEYLLTLDGCYTRLLKSEQPFSDLESNFIQTMPLEALKNFKLKQKDLKDKFLNGETSEFEMFALNTLSSFKQFSKLHFINLLVEDPKYAFFWTKMLQLESHDIPEFVQQLGNQYEPEADEFIQSMKERLITPVDSVETCTVFGKEYKLLMITTPKGLKDFLQEYFIDSKPDILGIDSEAYKFKLSLFQLATKDWCCIIDIFLLSPYLSPSDWTIVFQHIFDPAIIRIGFAFHADFNFIQIAFPHVCEMLKEENRKVICLSTLSKAILDDSEAKNVVFSKLIDNTMTTKNNISLSNVSKAILDIKLNKDQQKSDWNWRPLSNEQKIYAVTDAIVVILIKEKIENDLKIAFGEEKTLKIMEKGNICFGQKPKKELKIKRGNKIPINESNISIEADVVFDQEN</sequence>
<keyword evidence="2" id="KW-1185">Reference proteome</keyword>
<dbReference type="AlphaFoldDB" id="A0A914Q3Q5"/>